<dbReference type="AlphaFoldDB" id="A0AAW5HVT5"/>
<dbReference type="EMBL" id="JAEUWV010000002">
    <property type="protein sequence ID" value="MCO6393931.1"/>
    <property type="molecule type" value="Genomic_DNA"/>
</dbReference>
<proteinExistence type="predicted"/>
<dbReference type="Proteomes" id="UP001205920">
    <property type="component" value="Unassembled WGS sequence"/>
</dbReference>
<reference evidence="2 3" key="1">
    <citation type="submission" date="2021-01" db="EMBL/GenBank/DDBJ databases">
        <title>Identification and Characterization of Corynebacterium sp.</title>
        <authorList>
            <person name="Luo Q."/>
            <person name="Qu P."/>
            <person name="Chen Q."/>
        </authorList>
    </citation>
    <scope>NUCLEOTIDE SEQUENCE [LARGE SCALE GENOMIC DNA]</scope>
    <source>
        <strain evidence="2 3">MC-18</strain>
    </source>
</reference>
<keyword evidence="1" id="KW-1133">Transmembrane helix</keyword>
<keyword evidence="1" id="KW-0472">Membrane</keyword>
<evidence type="ECO:0000313" key="2">
    <source>
        <dbReference type="EMBL" id="MCO6393931.1"/>
    </source>
</evidence>
<keyword evidence="1" id="KW-0812">Transmembrane</keyword>
<keyword evidence="3" id="KW-1185">Reference proteome</keyword>
<comment type="caution">
    <text evidence="2">The sequence shown here is derived from an EMBL/GenBank/DDBJ whole genome shotgun (WGS) entry which is preliminary data.</text>
</comment>
<evidence type="ECO:0000313" key="3">
    <source>
        <dbReference type="Proteomes" id="UP001205920"/>
    </source>
</evidence>
<protein>
    <submittedName>
        <fullName evidence="2">DUF3068 domain-containing protein</fullName>
    </submittedName>
</protein>
<gene>
    <name evidence="2" type="ORF">JMN37_02850</name>
</gene>
<evidence type="ECO:0000256" key="1">
    <source>
        <dbReference type="SAM" id="Phobius"/>
    </source>
</evidence>
<sequence length="308" mass="32864">MLPKSRIIASLLAGLGIALLVGGLLAPRVLNSGAKLPLDLGAVTLTMADPDGTREGEPAPVVHQLHMEVQNPAGKDSASVRVGDTLRAGDAGTDFENLVGASTWTYTLDRETGEAQGPAKVQLVMAMPAVDVPVEGSWLKLPSPVKQETYQVFDPVLRGAAPAEFVAEESVAGRTVLRFRQVIAPTNVAQRYADMRNTLTVEGEEGEPVRTFYTHSAQRELLVDQITGVVVGMQERVNDYYADVDGNEVQGIVSYDAAMDEQQTAELISLLDGAYGPSTQQAFTWGVLGLGGALTLIGLVGALWPRRR</sequence>
<accession>A0AAW5HVT5</accession>
<feature type="transmembrane region" description="Helical" evidence="1">
    <location>
        <begin position="282"/>
        <end position="304"/>
    </location>
</feature>
<organism evidence="2 3">
    <name type="scientific">Corynebacterium lipophilum</name>
    <dbReference type="NCBI Taxonomy" id="2804918"/>
    <lineage>
        <taxon>Bacteria</taxon>
        <taxon>Bacillati</taxon>
        <taxon>Actinomycetota</taxon>
        <taxon>Actinomycetes</taxon>
        <taxon>Mycobacteriales</taxon>
        <taxon>Corynebacteriaceae</taxon>
        <taxon>Corynebacterium</taxon>
    </lineage>
</organism>
<name>A0AAW5HVT5_9CORY</name>
<dbReference type="Pfam" id="PF11271">
    <property type="entry name" value="PorA"/>
    <property type="match status" value="1"/>
</dbReference>
<dbReference type="InterPro" id="IPR021424">
    <property type="entry name" value="PorA"/>
</dbReference>
<dbReference type="RefSeq" id="WP_071572794.1">
    <property type="nucleotide sequence ID" value="NZ_JAEUWV010000002.1"/>
</dbReference>